<sequence>MAATDIKNLKKKNIKAVVTCAIDLDVKLTQSFEHIVLEIEDSDKQDIYSLFEKFNQILHENLLKGSVLVHCAAGVYLKNLNSNFNFRYQLFLISQISRSAALCLAFIMKKKKWDFRTSLSYLKSKRFVVNPNMGFVKQLKRYEKILGKKIEDDELLEKIQKQNLQTLDSLQTEIMIKEKSKNIQLDSNQKDLQNQKTQTKKPLKTFPRKVASAQQGFRLADLVSLDKKDESNQSQNNNRVLMQNQIKYKKQIEQKQIAQKYYGLNTFYKNNNKVDINNLNKNKFKDNDFDQITKQNVKQPYISNMGSSKNLKNSQQKLQLLTGKLLKEEQELAYNKFEYKPRFRRLSSAISKENCFLENGKPKSTQNKITSEQKDRFNQNQQPFKTGNQDIGKKNSYISQVNQQQNEKQNRIQSGGHTYSFYNKKMFQQRENQQQSQFTLARHQKQNDQKLQKKKIKQVNFEDDQISDSLLDDFQIMEQQLMGSQIDMEFNIPIPKSDRKIKNYNHNFNSNKHF</sequence>
<evidence type="ECO:0000259" key="6">
    <source>
        <dbReference type="PROSITE" id="PS50054"/>
    </source>
</evidence>
<dbReference type="InterPro" id="IPR000340">
    <property type="entry name" value="Dual-sp_phosphatase_cat-dom"/>
</dbReference>
<dbReference type="InParanoid" id="A0A0V0R3W1"/>
<evidence type="ECO:0000256" key="3">
    <source>
        <dbReference type="ARBA" id="ARBA00022801"/>
    </source>
</evidence>
<dbReference type="GO" id="GO:0043409">
    <property type="term" value="P:negative regulation of MAPK cascade"/>
    <property type="evidence" value="ECO:0007669"/>
    <property type="project" value="TreeGrafter"/>
</dbReference>
<gene>
    <name evidence="7" type="ORF">PPERSA_05840</name>
</gene>
<dbReference type="GO" id="GO:0033550">
    <property type="term" value="F:MAP kinase tyrosine phosphatase activity"/>
    <property type="evidence" value="ECO:0007669"/>
    <property type="project" value="TreeGrafter"/>
</dbReference>
<comment type="caution">
    <text evidence="7">The sequence shown here is derived from an EMBL/GenBank/DDBJ whole genome shotgun (WGS) entry which is preliminary data.</text>
</comment>
<name>A0A0V0R3W1_PSEPJ</name>
<dbReference type="Pfam" id="PF00782">
    <property type="entry name" value="DSPc"/>
    <property type="match status" value="1"/>
</dbReference>
<feature type="compositionally biased region" description="Polar residues" evidence="5">
    <location>
        <begin position="378"/>
        <end position="389"/>
    </location>
</feature>
<evidence type="ECO:0000313" key="7">
    <source>
        <dbReference type="EMBL" id="KRX09171.1"/>
    </source>
</evidence>
<dbReference type="EC" id="3.1.3.48" evidence="2"/>
<evidence type="ECO:0000256" key="2">
    <source>
        <dbReference type="ARBA" id="ARBA00013064"/>
    </source>
</evidence>
<feature type="domain" description="Tyrosine-protein phosphatase" evidence="6">
    <location>
        <begin position="1"/>
        <end position="148"/>
    </location>
</feature>
<evidence type="ECO:0000256" key="1">
    <source>
        <dbReference type="ARBA" id="ARBA00008601"/>
    </source>
</evidence>
<dbReference type="GO" id="GO:0017017">
    <property type="term" value="F:MAP kinase tyrosine/serine/threonine phosphatase activity"/>
    <property type="evidence" value="ECO:0007669"/>
    <property type="project" value="TreeGrafter"/>
</dbReference>
<dbReference type="SMART" id="SM00195">
    <property type="entry name" value="DSPc"/>
    <property type="match status" value="1"/>
</dbReference>
<dbReference type="OrthoDB" id="2017893at2759"/>
<feature type="region of interest" description="Disordered" evidence="5">
    <location>
        <begin position="358"/>
        <end position="392"/>
    </location>
</feature>
<protein>
    <recommendedName>
        <fullName evidence="2">protein-tyrosine-phosphatase</fullName>
        <ecNumber evidence="2">3.1.3.48</ecNumber>
    </recommendedName>
</protein>
<dbReference type="PANTHER" id="PTHR10159">
    <property type="entry name" value="DUAL SPECIFICITY PROTEIN PHOSPHATASE"/>
    <property type="match status" value="1"/>
</dbReference>
<dbReference type="GO" id="GO:0008330">
    <property type="term" value="F:protein tyrosine/threonine phosphatase activity"/>
    <property type="evidence" value="ECO:0007669"/>
    <property type="project" value="TreeGrafter"/>
</dbReference>
<dbReference type="PANTHER" id="PTHR10159:SF519">
    <property type="entry name" value="DUAL SPECIFICITY PROTEIN PHOSPHATASE MPK3"/>
    <property type="match status" value="1"/>
</dbReference>
<organism evidence="7 8">
    <name type="scientific">Pseudocohnilembus persalinus</name>
    <name type="common">Ciliate</name>
    <dbReference type="NCBI Taxonomy" id="266149"/>
    <lineage>
        <taxon>Eukaryota</taxon>
        <taxon>Sar</taxon>
        <taxon>Alveolata</taxon>
        <taxon>Ciliophora</taxon>
        <taxon>Intramacronucleata</taxon>
        <taxon>Oligohymenophorea</taxon>
        <taxon>Scuticociliatia</taxon>
        <taxon>Philasterida</taxon>
        <taxon>Pseudocohnilembidae</taxon>
        <taxon>Pseudocohnilembus</taxon>
    </lineage>
</organism>
<dbReference type="Gene3D" id="3.90.190.10">
    <property type="entry name" value="Protein tyrosine phosphatase superfamily"/>
    <property type="match status" value="1"/>
</dbReference>
<dbReference type="InterPro" id="IPR020422">
    <property type="entry name" value="TYR_PHOSPHATASE_DUAL_dom"/>
</dbReference>
<dbReference type="InterPro" id="IPR029021">
    <property type="entry name" value="Prot-tyrosine_phosphatase-like"/>
</dbReference>
<dbReference type="AlphaFoldDB" id="A0A0V0R3W1"/>
<dbReference type="PROSITE" id="PS50054">
    <property type="entry name" value="TYR_PHOSPHATASE_DUAL"/>
    <property type="match status" value="1"/>
</dbReference>
<comment type="similarity">
    <text evidence="1">Belongs to the protein-tyrosine phosphatase family. Non-receptor class dual specificity subfamily.</text>
</comment>
<reference evidence="7 8" key="1">
    <citation type="journal article" date="2015" name="Sci. Rep.">
        <title>Genome of the facultative scuticociliatosis pathogen Pseudocohnilembus persalinus provides insight into its virulence through horizontal gene transfer.</title>
        <authorList>
            <person name="Xiong J."/>
            <person name="Wang G."/>
            <person name="Cheng J."/>
            <person name="Tian M."/>
            <person name="Pan X."/>
            <person name="Warren A."/>
            <person name="Jiang C."/>
            <person name="Yuan D."/>
            <person name="Miao W."/>
        </authorList>
    </citation>
    <scope>NUCLEOTIDE SEQUENCE [LARGE SCALE GENOMIC DNA]</scope>
    <source>
        <strain evidence="7">36N120E</strain>
    </source>
</reference>
<dbReference type="EMBL" id="LDAU01000053">
    <property type="protein sequence ID" value="KRX09171.1"/>
    <property type="molecule type" value="Genomic_DNA"/>
</dbReference>
<evidence type="ECO:0000256" key="5">
    <source>
        <dbReference type="SAM" id="MobiDB-lite"/>
    </source>
</evidence>
<proteinExistence type="inferred from homology"/>
<dbReference type="SUPFAM" id="SSF52799">
    <property type="entry name" value="(Phosphotyrosine protein) phosphatases II"/>
    <property type="match status" value="1"/>
</dbReference>
<evidence type="ECO:0000313" key="8">
    <source>
        <dbReference type="Proteomes" id="UP000054937"/>
    </source>
</evidence>
<dbReference type="GO" id="GO:0005737">
    <property type="term" value="C:cytoplasm"/>
    <property type="evidence" value="ECO:0007669"/>
    <property type="project" value="TreeGrafter"/>
</dbReference>
<keyword evidence="3" id="KW-0378">Hydrolase</keyword>
<keyword evidence="4" id="KW-0904">Protein phosphatase</keyword>
<dbReference type="CDD" id="cd14498">
    <property type="entry name" value="DSP"/>
    <property type="match status" value="1"/>
</dbReference>
<evidence type="ECO:0000256" key="4">
    <source>
        <dbReference type="ARBA" id="ARBA00022912"/>
    </source>
</evidence>
<dbReference type="Proteomes" id="UP000054937">
    <property type="component" value="Unassembled WGS sequence"/>
</dbReference>
<accession>A0A0V0R3W1</accession>
<keyword evidence="8" id="KW-1185">Reference proteome</keyword>